<protein>
    <recommendedName>
        <fullName evidence="2">DUF945 domain-containing protein</fullName>
    </recommendedName>
</protein>
<sequence>MAKFTKIIASLIGVSALWLGGTAYISSNTKSYLNTYIAKSSSLYNANGMQMHVENFEKGFFSSNAKIKIDFVDPTLRETISETFKLPIELDYKIENGPLFFKNGLSLGSSRISSTVNLSSYLVDQEAFKKIFKEDIELTSMTSIDFFNNASFTAKTNKILANVDGDEVQVSPLTIEGDMNIETFQGQMKMLVDSVLAENKTEFIKARNIVLDADIKKFYDNGFYLGNFVLSLGSLDMKDELLPFELNGAKGTFTMDVEENKNKTIDMKFNLHAKLGDSKLPKEYSSLNEVELSYALNGTKLEGLLAFQDFTTGLQVKQQEIMRRLKSSTTGEIDMKVLAELEKVQTENMERMMVLMAGLLHKDSSNLNIEMKMIDKKEKSSHLEMNLAYVGDEVLPTTAKALEEKFRKEFLNLVNIELDVELEKDYIANLPLEFQQELAGQLQVGAMFGVVQENNSSFSFDASYQAKRLMLNGKDRSEMLQLLEQGLLAEGI</sequence>
<reference evidence="1" key="1">
    <citation type="submission" date="2020-01" db="EMBL/GenBank/DDBJ databases">
        <authorList>
            <person name="Meier V. D."/>
            <person name="Meier V D."/>
        </authorList>
    </citation>
    <scope>NUCLEOTIDE SEQUENCE</scope>
    <source>
        <strain evidence="1">HLG_WM_MAG_02</strain>
    </source>
</reference>
<evidence type="ECO:0008006" key="2">
    <source>
        <dbReference type="Google" id="ProtNLM"/>
    </source>
</evidence>
<dbReference type="AlphaFoldDB" id="A0A6S6TRW1"/>
<accession>A0A6S6TRW1</accession>
<gene>
    <name evidence="1" type="ORF">HELGO_WM22115</name>
</gene>
<dbReference type="InterPro" id="IPR010352">
    <property type="entry name" value="DUF945"/>
</dbReference>
<organism evidence="1">
    <name type="scientific">uncultured Sulfurovum sp</name>
    <dbReference type="NCBI Taxonomy" id="269237"/>
    <lineage>
        <taxon>Bacteria</taxon>
        <taxon>Pseudomonadati</taxon>
        <taxon>Campylobacterota</taxon>
        <taxon>Epsilonproteobacteria</taxon>
        <taxon>Campylobacterales</taxon>
        <taxon>Sulfurovaceae</taxon>
        <taxon>Sulfurovum</taxon>
        <taxon>environmental samples</taxon>
    </lineage>
</organism>
<name>A0A6S6TRW1_9BACT</name>
<dbReference type="EMBL" id="CACVAZ010000165">
    <property type="protein sequence ID" value="CAA6823562.1"/>
    <property type="molecule type" value="Genomic_DNA"/>
</dbReference>
<dbReference type="Pfam" id="PF06097">
    <property type="entry name" value="DUF945"/>
    <property type="match status" value="1"/>
</dbReference>
<evidence type="ECO:0000313" key="1">
    <source>
        <dbReference type="EMBL" id="CAA6823562.1"/>
    </source>
</evidence>
<proteinExistence type="predicted"/>